<reference evidence="1 2" key="1">
    <citation type="journal article" date="2019" name="Genome Biol. Evol.">
        <title>Day and night: Metabolic profiles and evolutionary relationships of six axenic non-marine cyanobacteria.</title>
        <authorList>
            <person name="Will S.E."/>
            <person name="Henke P."/>
            <person name="Boedeker C."/>
            <person name="Huang S."/>
            <person name="Brinkmann H."/>
            <person name="Rohde M."/>
            <person name="Jarek M."/>
            <person name="Friedl T."/>
            <person name="Seufert S."/>
            <person name="Schumacher M."/>
            <person name="Overmann J."/>
            <person name="Neumann-Schaal M."/>
            <person name="Petersen J."/>
        </authorList>
    </citation>
    <scope>NUCLEOTIDE SEQUENCE [LARGE SCALE GENOMIC DNA]</scope>
    <source>
        <strain evidence="1 2">SAG 1403-4b</strain>
    </source>
</reference>
<dbReference type="RefSeq" id="WP_127056240.1">
    <property type="nucleotide sequence ID" value="NZ_RSCM01000019.1"/>
</dbReference>
<comment type="caution">
    <text evidence="1">The sequence shown here is derived from an EMBL/GenBank/DDBJ whole genome shotgun (WGS) entry which is preliminary data.</text>
</comment>
<organism evidence="1 2">
    <name type="scientific">Trichormus variabilis SAG 1403-4b</name>
    <dbReference type="NCBI Taxonomy" id="447716"/>
    <lineage>
        <taxon>Bacteria</taxon>
        <taxon>Bacillati</taxon>
        <taxon>Cyanobacteriota</taxon>
        <taxon>Cyanophyceae</taxon>
        <taxon>Nostocales</taxon>
        <taxon>Nostocaceae</taxon>
        <taxon>Trichormus</taxon>
    </lineage>
</organism>
<sequence>MKKFYFFLEESVNNVERFSPPEDPLGELSHLEMGLRRFCFENNQKVLIKLGNKRKEILLDPDISLILEELPEKIYQLLTGQTIELDFPESCFTICFDAVDIWKVNCIWKEYGYYHEAKTFSLEREQVLDVLKNFLNEIISKAVKKRYISDREKEEFMQSIIK</sequence>
<gene>
    <name evidence="1" type="ORF">DSM107003_44330</name>
</gene>
<evidence type="ECO:0000313" key="1">
    <source>
        <dbReference type="EMBL" id="RUS93377.1"/>
    </source>
</evidence>
<dbReference type="EMBL" id="RSCM01000019">
    <property type="protein sequence ID" value="RUS93377.1"/>
    <property type="molecule type" value="Genomic_DNA"/>
</dbReference>
<dbReference type="OrthoDB" id="455469at2"/>
<name>A0A433UHR3_ANAVA</name>
<evidence type="ECO:0000313" key="2">
    <source>
        <dbReference type="Proteomes" id="UP000276103"/>
    </source>
</evidence>
<dbReference type="AlphaFoldDB" id="A0A433UHR3"/>
<keyword evidence="2" id="KW-1185">Reference proteome</keyword>
<dbReference type="Proteomes" id="UP000276103">
    <property type="component" value="Unassembled WGS sequence"/>
</dbReference>
<protein>
    <submittedName>
        <fullName evidence="1">Uncharacterized protein</fullName>
    </submittedName>
</protein>
<proteinExistence type="predicted"/>
<accession>A0A433UHR3</accession>